<protein>
    <submittedName>
        <fullName evidence="1">Uncharacterized protein</fullName>
    </submittedName>
</protein>
<proteinExistence type="predicted"/>
<sequence length="69" mass="7670">MYLTGPRVLLVGMDSGGATMRERVDAVVVAVRHAVARDHRRELRGQRPRKSRSTFIPVSDEHGAGRFAL</sequence>
<comment type="caution">
    <text evidence="1">The sequence shown here is derived from an EMBL/GenBank/DDBJ whole genome shotgun (WGS) entry which is preliminary data.</text>
</comment>
<reference evidence="1 2" key="1">
    <citation type="journal article" date="2019" name="Int. J. Syst. Evol. Microbiol.">
        <title>The Global Catalogue of Microorganisms (GCM) 10K type strain sequencing project: providing services to taxonomists for standard genome sequencing and annotation.</title>
        <authorList>
            <consortium name="The Broad Institute Genomics Platform"/>
            <consortium name="The Broad Institute Genome Sequencing Center for Infectious Disease"/>
            <person name="Wu L."/>
            <person name="Ma J."/>
        </authorList>
    </citation>
    <scope>NUCLEOTIDE SEQUENCE [LARGE SCALE GENOMIC DNA]</scope>
    <source>
        <strain evidence="1 2">JCM 14902</strain>
    </source>
</reference>
<accession>A0ABN2RVP1</accession>
<keyword evidence="2" id="KW-1185">Reference proteome</keyword>
<name>A0ABN2RVP1_9MICO</name>
<evidence type="ECO:0000313" key="1">
    <source>
        <dbReference type="EMBL" id="GAA1975737.1"/>
    </source>
</evidence>
<evidence type="ECO:0000313" key="2">
    <source>
        <dbReference type="Proteomes" id="UP001500326"/>
    </source>
</evidence>
<dbReference type="EMBL" id="BAAAOH010000001">
    <property type="protein sequence ID" value="GAA1975737.1"/>
    <property type="molecule type" value="Genomic_DNA"/>
</dbReference>
<organism evidence="1 2">
    <name type="scientific">Microbacterium pumilum</name>
    <dbReference type="NCBI Taxonomy" id="344165"/>
    <lineage>
        <taxon>Bacteria</taxon>
        <taxon>Bacillati</taxon>
        <taxon>Actinomycetota</taxon>
        <taxon>Actinomycetes</taxon>
        <taxon>Micrococcales</taxon>
        <taxon>Microbacteriaceae</taxon>
        <taxon>Microbacterium</taxon>
    </lineage>
</organism>
<dbReference type="Proteomes" id="UP001500326">
    <property type="component" value="Unassembled WGS sequence"/>
</dbReference>
<gene>
    <name evidence="1" type="ORF">GCM10009777_05800</name>
</gene>